<comment type="caution">
    <text evidence="1">The sequence shown here is derived from an EMBL/GenBank/DDBJ whole genome shotgun (WGS) entry which is preliminary data.</text>
</comment>
<evidence type="ECO:0000313" key="2">
    <source>
        <dbReference type="Proteomes" id="UP000663879"/>
    </source>
</evidence>
<keyword evidence="2" id="KW-1185">Reference proteome</keyword>
<sequence>MSSENFTYNWFNSKIYWSDQYKCLDKNCDKIFTCICKNEPLDGQDVIFEVQMFSSAKHEQIVKKSKCTGKKREEYALKLMSEGVAKLRIMHEKVYCFFCFFHQNPYRDKKAVVKKKKTVVGNLNVEGVAGAFRNFHFYVGNWNNSTTKEKVVEYINKFAKVNKIEELTTKYNYYKSFHVEVNDCYNSKMLNPESWPVNVRVKRFYLKRETKEKVSVENNVQMGTEENNPSDLN</sequence>
<dbReference type="OrthoDB" id="6781724at2759"/>
<name>A0A814GH25_9BILA</name>
<dbReference type="EMBL" id="CAJNOC010003752">
    <property type="protein sequence ID" value="CAF0996375.1"/>
    <property type="molecule type" value="Genomic_DNA"/>
</dbReference>
<protein>
    <submittedName>
        <fullName evidence="1">Uncharacterized protein</fullName>
    </submittedName>
</protein>
<gene>
    <name evidence="1" type="ORF">OXX778_LOCUS16178</name>
</gene>
<proteinExistence type="predicted"/>
<dbReference type="AlphaFoldDB" id="A0A814GH25"/>
<accession>A0A814GH25</accession>
<evidence type="ECO:0000313" key="1">
    <source>
        <dbReference type="EMBL" id="CAF0996375.1"/>
    </source>
</evidence>
<reference evidence="1" key="1">
    <citation type="submission" date="2021-02" db="EMBL/GenBank/DDBJ databases">
        <authorList>
            <person name="Nowell W R."/>
        </authorList>
    </citation>
    <scope>NUCLEOTIDE SEQUENCE</scope>
    <source>
        <strain evidence="1">Ploen Becks lab</strain>
    </source>
</reference>
<organism evidence="1 2">
    <name type="scientific">Brachionus calyciflorus</name>
    <dbReference type="NCBI Taxonomy" id="104777"/>
    <lineage>
        <taxon>Eukaryota</taxon>
        <taxon>Metazoa</taxon>
        <taxon>Spiralia</taxon>
        <taxon>Gnathifera</taxon>
        <taxon>Rotifera</taxon>
        <taxon>Eurotatoria</taxon>
        <taxon>Monogononta</taxon>
        <taxon>Pseudotrocha</taxon>
        <taxon>Ploima</taxon>
        <taxon>Brachionidae</taxon>
        <taxon>Brachionus</taxon>
    </lineage>
</organism>
<dbReference type="Proteomes" id="UP000663879">
    <property type="component" value="Unassembled WGS sequence"/>
</dbReference>